<dbReference type="PaxDb" id="3880-AES61008"/>
<protein>
    <submittedName>
        <fullName evidence="1 2">Uncharacterized protein</fullName>
    </submittedName>
</protein>
<keyword evidence="3" id="KW-1185">Reference proteome</keyword>
<reference evidence="2" key="3">
    <citation type="submission" date="2015-04" db="UniProtKB">
        <authorList>
            <consortium name="EnsemblPlants"/>
        </authorList>
    </citation>
    <scope>IDENTIFICATION</scope>
    <source>
        <strain evidence="2">cv. Jemalong A17</strain>
    </source>
</reference>
<reference evidence="1 3" key="1">
    <citation type="journal article" date="2011" name="Nature">
        <title>The Medicago genome provides insight into the evolution of rhizobial symbioses.</title>
        <authorList>
            <person name="Young N.D."/>
            <person name="Debelle F."/>
            <person name="Oldroyd G.E."/>
            <person name="Geurts R."/>
            <person name="Cannon S.B."/>
            <person name="Udvardi M.K."/>
            <person name="Benedito V.A."/>
            <person name="Mayer K.F."/>
            <person name="Gouzy J."/>
            <person name="Schoof H."/>
            <person name="Van de Peer Y."/>
            <person name="Proost S."/>
            <person name="Cook D.R."/>
            <person name="Meyers B.C."/>
            <person name="Spannagl M."/>
            <person name="Cheung F."/>
            <person name="De Mita S."/>
            <person name="Krishnakumar V."/>
            <person name="Gundlach H."/>
            <person name="Zhou S."/>
            <person name="Mudge J."/>
            <person name="Bharti A.K."/>
            <person name="Murray J.D."/>
            <person name="Naoumkina M.A."/>
            <person name="Rosen B."/>
            <person name="Silverstein K.A."/>
            <person name="Tang H."/>
            <person name="Rombauts S."/>
            <person name="Zhao P.X."/>
            <person name="Zhou P."/>
            <person name="Barbe V."/>
            <person name="Bardou P."/>
            <person name="Bechner M."/>
            <person name="Bellec A."/>
            <person name="Berger A."/>
            <person name="Berges H."/>
            <person name="Bidwell S."/>
            <person name="Bisseling T."/>
            <person name="Choisne N."/>
            <person name="Couloux A."/>
            <person name="Denny R."/>
            <person name="Deshpande S."/>
            <person name="Dai X."/>
            <person name="Doyle J.J."/>
            <person name="Dudez A.M."/>
            <person name="Farmer A.D."/>
            <person name="Fouteau S."/>
            <person name="Franken C."/>
            <person name="Gibelin C."/>
            <person name="Gish J."/>
            <person name="Goldstein S."/>
            <person name="Gonzalez A.J."/>
            <person name="Green P.J."/>
            <person name="Hallab A."/>
            <person name="Hartog M."/>
            <person name="Hua A."/>
            <person name="Humphray S.J."/>
            <person name="Jeong D.H."/>
            <person name="Jing Y."/>
            <person name="Jocker A."/>
            <person name="Kenton S.M."/>
            <person name="Kim D.J."/>
            <person name="Klee K."/>
            <person name="Lai H."/>
            <person name="Lang C."/>
            <person name="Lin S."/>
            <person name="Macmil S.L."/>
            <person name="Magdelenat G."/>
            <person name="Matthews L."/>
            <person name="McCorrison J."/>
            <person name="Monaghan E.L."/>
            <person name="Mun J.H."/>
            <person name="Najar F.Z."/>
            <person name="Nicholson C."/>
            <person name="Noirot C."/>
            <person name="O'Bleness M."/>
            <person name="Paule C.R."/>
            <person name="Poulain J."/>
            <person name="Prion F."/>
            <person name="Qin B."/>
            <person name="Qu C."/>
            <person name="Retzel E.F."/>
            <person name="Riddle C."/>
            <person name="Sallet E."/>
            <person name="Samain S."/>
            <person name="Samson N."/>
            <person name="Sanders I."/>
            <person name="Saurat O."/>
            <person name="Scarpelli C."/>
            <person name="Schiex T."/>
            <person name="Segurens B."/>
            <person name="Severin A.J."/>
            <person name="Sherrier D.J."/>
            <person name="Shi R."/>
            <person name="Sims S."/>
            <person name="Singer S.R."/>
            <person name="Sinharoy S."/>
            <person name="Sterck L."/>
            <person name="Viollet A."/>
            <person name="Wang B.B."/>
            <person name="Wang K."/>
            <person name="Wang M."/>
            <person name="Wang X."/>
            <person name="Warfsmann J."/>
            <person name="Weissenbach J."/>
            <person name="White D.D."/>
            <person name="White J.D."/>
            <person name="Wiley G.B."/>
            <person name="Wincker P."/>
            <person name="Xing Y."/>
            <person name="Yang L."/>
            <person name="Yao Z."/>
            <person name="Ying F."/>
            <person name="Zhai J."/>
            <person name="Zhou L."/>
            <person name="Zuber A."/>
            <person name="Denarie J."/>
            <person name="Dixon R.A."/>
            <person name="May G.D."/>
            <person name="Schwartz D.C."/>
            <person name="Rogers J."/>
            <person name="Quetier F."/>
            <person name="Town C.D."/>
            <person name="Roe B.A."/>
        </authorList>
    </citation>
    <scope>NUCLEOTIDE SEQUENCE [LARGE SCALE GENOMIC DNA]</scope>
    <source>
        <strain evidence="1">A17</strain>
        <strain evidence="2 3">cv. Jemalong A17</strain>
    </source>
</reference>
<dbReference type="HOGENOM" id="CLU_2834921_0_0_1"/>
<proteinExistence type="predicted"/>
<dbReference type="EnsemblPlants" id="AES61008">
    <property type="protein sequence ID" value="AES61008"/>
    <property type="gene ID" value="MTR_1g074920"/>
</dbReference>
<gene>
    <name evidence="1" type="ordered locus">MTR_1g074920</name>
</gene>
<dbReference type="EMBL" id="CM001217">
    <property type="protein sequence ID" value="AES61008.1"/>
    <property type="molecule type" value="Genomic_DNA"/>
</dbReference>
<sequence length="66" mass="7535">MLREIKISVKTLCYPGLFEMVHLAKDQLQPFNNFLLGFSSGQVQVKGYITLKNTFRTGENVETLKV</sequence>
<dbReference type="Proteomes" id="UP000002051">
    <property type="component" value="Unassembled WGS sequence"/>
</dbReference>
<reference evidence="1 3" key="2">
    <citation type="journal article" date="2014" name="BMC Genomics">
        <title>An improved genome release (version Mt4.0) for the model legume Medicago truncatula.</title>
        <authorList>
            <person name="Tang H."/>
            <person name="Krishnakumar V."/>
            <person name="Bidwell S."/>
            <person name="Rosen B."/>
            <person name="Chan A."/>
            <person name="Zhou S."/>
            <person name="Gentzbittel L."/>
            <person name="Childs K.L."/>
            <person name="Yandell M."/>
            <person name="Gundlach H."/>
            <person name="Mayer K.F."/>
            <person name="Schwartz D.C."/>
            <person name="Town C.D."/>
        </authorList>
    </citation>
    <scope>GENOME REANNOTATION</scope>
    <source>
        <strain evidence="2 3">cv. Jemalong A17</strain>
    </source>
</reference>
<evidence type="ECO:0000313" key="1">
    <source>
        <dbReference type="EMBL" id="AES61008.1"/>
    </source>
</evidence>
<evidence type="ECO:0000313" key="3">
    <source>
        <dbReference type="Proteomes" id="UP000002051"/>
    </source>
</evidence>
<accession>G7I3V4</accession>
<name>G7I3V4_MEDTR</name>
<dbReference type="AlphaFoldDB" id="G7I3V4"/>
<organism evidence="1 3">
    <name type="scientific">Medicago truncatula</name>
    <name type="common">Barrel medic</name>
    <name type="synonym">Medicago tribuloides</name>
    <dbReference type="NCBI Taxonomy" id="3880"/>
    <lineage>
        <taxon>Eukaryota</taxon>
        <taxon>Viridiplantae</taxon>
        <taxon>Streptophyta</taxon>
        <taxon>Embryophyta</taxon>
        <taxon>Tracheophyta</taxon>
        <taxon>Spermatophyta</taxon>
        <taxon>Magnoliopsida</taxon>
        <taxon>eudicotyledons</taxon>
        <taxon>Gunneridae</taxon>
        <taxon>Pentapetalae</taxon>
        <taxon>rosids</taxon>
        <taxon>fabids</taxon>
        <taxon>Fabales</taxon>
        <taxon>Fabaceae</taxon>
        <taxon>Papilionoideae</taxon>
        <taxon>50 kb inversion clade</taxon>
        <taxon>NPAAA clade</taxon>
        <taxon>Hologalegina</taxon>
        <taxon>IRL clade</taxon>
        <taxon>Trifolieae</taxon>
        <taxon>Medicago</taxon>
    </lineage>
</organism>
<evidence type="ECO:0000313" key="2">
    <source>
        <dbReference type="EnsemblPlants" id="AES61008"/>
    </source>
</evidence>